<dbReference type="PANTHER" id="PTHR44103:SF1">
    <property type="entry name" value="PROPROTEIN CONVERTASE P"/>
    <property type="match status" value="1"/>
</dbReference>
<organism evidence="3 4">
    <name type="scientific">Rudanella paleaurantiibacter</name>
    <dbReference type="NCBI Taxonomy" id="2614655"/>
    <lineage>
        <taxon>Bacteria</taxon>
        <taxon>Pseudomonadati</taxon>
        <taxon>Bacteroidota</taxon>
        <taxon>Cytophagia</taxon>
        <taxon>Cytophagales</taxon>
        <taxon>Cytophagaceae</taxon>
        <taxon>Rudanella</taxon>
    </lineage>
</organism>
<protein>
    <recommendedName>
        <fullName evidence="5">VCBS repeat-containing protein</fullName>
    </recommendedName>
</protein>
<evidence type="ECO:0000313" key="4">
    <source>
        <dbReference type="Proteomes" id="UP000488299"/>
    </source>
</evidence>
<dbReference type="Pfam" id="PF13517">
    <property type="entry name" value="FG-GAP_3"/>
    <property type="match status" value="1"/>
</dbReference>
<evidence type="ECO:0000256" key="2">
    <source>
        <dbReference type="SAM" id="MobiDB-lite"/>
    </source>
</evidence>
<dbReference type="InterPro" id="IPR013517">
    <property type="entry name" value="FG-GAP"/>
</dbReference>
<dbReference type="EMBL" id="WELI01000005">
    <property type="protein sequence ID" value="KAB7730230.1"/>
    <property type="molecule type" value="Genomic_DNA"/>
</dbReference>
<dbReference type="AlphaFoldDB" id="A0A7J5U0W9"/>
<dbReference type="RefSeq" id="WP_152124827.1">
    <property type="nucleotide sequence ID" value="NZ_WELI01000005.1"/>
</dbReference>
<feature type="region of interest" description="Disordered" evidence="2">
    <location>
        <begin position="70"/>
        <end position="91"/>
    </location>
</feature>
<keyword evidence="4" id="KW-1185">Reference proteome</keyword>
<dbReference type="InterPro" id="IPR028994">
    <property type="entry name" value="Integrin_alpha_N"/>
</dbReference>
<dbReference type="Gene3D" id="2.130.10.130">
    <property type="entry name" value="Integrin alpha, N-terminal"/>
    <property type="match status" value="1"/>
</dbReference>
<evidence type="ECO:0000256" key="1">
    <source>
        <dbReference type="ARBA" id="ARBA00022729"/>
    </source>
</evidence>
<reference evidence="3 4" key="1">
    <citation type="submission" date="2019-10" db="EMBL/GenBank/DDBJ databases">
        <title>Rudanella paleaurantiibacter sp. nov., isolated from sludge.</title>
        <authorList>
            <person name="Xu S.Q."/>
        </authorList>
    </citation>
    <scope>NUCLEOTIDE SEQUENCE [LARGE SCALE GENOMIC DNA]</scope>
    <source>
        <strain evidence="3 4">HX-22-17</strain>
    </source>
</reference>
<proteinExistence type="predicted"/>
<sequence length="428" mass="46787">MRLLLCLLPVSVLAQSGSNTSTKTPSDPKFRIEVVDNQISIGYGLAIGDVDGDRQPDILMADQKEFVWYKNPGKQSPGQANGAKPAPDAPSRWTRHVLARNLTPQDNVCIAARDLDGDGRVEIAVGAGWNPAETADSTKSGAVFYLVRPQDPTQLWEAVRLPHEVTTHRMRWARTGRNNYQLIVVPLHGLGNKNGEGRGVRIWGYEFPKNPRGRWKQHLVDSTMHLTHNFEIWEDGNTTSLMIGGKEGGKRVAWQNGAWQSMPGTSTSNLPQAGSTTGPMAAGIGEIRRLDGGKAIATIQPMHGHQLVIETGTFTAAQSRPNAPVQTPNALSRELSQGHALVCADWLGLGRDQIAVGWRNPNAEGKVGVRLFRPEADGNWTPLPLDDSVRMACEDLFTADLDNDGDLDLIASGRATLNLLIYWNERIP</sequence>
<evidence type="ECO:0008006" key="5">
    <source>
        <dbReference type="Google" id="ProtNLM"/>
    </source>
</evidence>
<dbReference type="Proteomes" id="UP000488299">
    <property type="component" value="Unassembled WGS sequence"/>
</dbReference>
<evidence type="ECO:0000313" key="3">
    <source>
        <dbReference type="EMBL" id="KAB7730230.1"/>
    </source>
</evidence>
<keyword evidence="1" id="KW-0732">Signal</keyword>
<dbReference type="PANTHER" id="PTHR44103">
    <property type="entry name" value="PROPROTEIN CONVERTASE P"/>
    <property type="match status" value="1"/>
</dbReference>
<gene>
    <name evidence="3" type="ORF">F5984_13740</name>
</gene>
<accession>A0A7J5U0W9</accession>
<name>A0A7J5U0W9_9BACT</name>
<dbReference type="SUPFAM" id="SSF69318">
    <property type="entry name" value="Integrin alpha N-terminal domain"/>
    <property type="match status" value="1"/>
</dbReference>
<comment type="caution">
    <text evidence="3">The sequence shown here is derived from an EMBL/GenBank/DDBJ whole genome shotgun (WGS) entry which is preliminary data.</text>
</comment>